<dbReference type="InterPro" id="IPR027417">
    <property type="entry name" value="P-loop_NTPase"/>
</dbReference>
<dbReference type="HAMAP" id="MF_00065">
    <property type="entry name" value="Adenylyl_sulf_kinase"/>
    <property type="match status" value="1"/>
</dbReference>
<evidence type="ECO:0000256" key="6">
    <source>
        <dbReference type="ARBA" id="ARBA00022679"/>
    </source>
</evidence>
<evidence type="ECO:0000259" key="14">
    <source>
        <dbReference type="Pfam" id="PF01583"/>
    </source>
</evidence>
<gene>
    <name evidence="15" type="ORF">KL928_003170</name>
</gene>
<keyword evidence="6" id="KW-0808">Transferase</keyword>
<organism evidence="15 16">
    <name type="scientific">Pichia angusta</name>
    <name type="common">Yeast</name>
    <name type="synonym">Hansenula polymorpha</name>
    <dbReference type="NCBI Taxonomy" id="870730"/>
    <lineage>
        <taxon>Eukaryota</taxon>
        <taxon>Fungi</taxon>
        <taxon>Dikarya</taxon>
        <taxon>Ascomycota</taxon>
        <taxon>Saccharomycotina</taxon>
        <taxon>Pichiomycetes</taxon>
        <taxon>Pichiales</taxon>
        <taxon>Pichiaceae</taxon>
        <taxon>Ogataea</taxon>
    </lineage>
</organism>
<evidence type="ECO:0000256" key="2">
    <source>
        <dbReference type="ARBA" id="ARBA00004806"/>
    </source>
</evidence>
<evidence type="ECO:0000256" key="13">
    <source>
        <dbReference type="ARBA" id="ARBA00031464"/>
    </source>
</evidence>
<dbReference type="EC" id="2.7.1.25" evidence="4"/>
<evidence type="ECO:0000256" key="4">
    <source>
        <dbReference type="ARBA" id="ARBA00012121"/>
    </source>
</evidence>
<dbReference type="Gene3D" id="3.40.50.300">
    <property type="entry name" value="P-loop containing nucleotide triphosphate hydrolases"/>
    <property type="match status" value="1"/>
</dbReference>
<dbReference type="EMBL" id="JAHLUX010000006">
    <property type="protein sequence ID" value="KAG7818169.1"/>
    <property type="molecule type" value="Genomic_DNA"/>
</dbReference>
<comment type="caution">
    <text evidence="15">The sequence shown here is derived from an EMBL/GenBank/DDBJ whole genome shotgun (WGS) entry which is preliminary data.</text>
</comment>
<protein>
    <recommendedName>
        <fullName evidence="5">Adenylyl-sulfate kinase</fullName>
        <ecNumber evidence="4">2.7.1.25</ecNumber>
    </recommendedName>
    <alternativeName>
        <fullName evidence="13">ATP adenosine-5'-phosphosulfate 3'-phosphotransferase</fullName>
    </alternativeName>
    <alternativeName>
        <fullName evidence="12">Adenosine-5'-phosphosulfate kinase</fullName>
    </alternativeName>
</protein>
<dbReference type="Proteomes" id="UP001196530">
    <property type="component" value="Unassembled WGS sequence"/>
</dbReference>
<comment type="similarity">
    <text evidence="3">Belongs to the APS kinase family.</text>
</comment>
<keyword evidence="7" id="KW-0547">Nucleotide-binding</keyword>
<dbReference type="InterPro" id="IPR002891">
    <property type="entry name" value="APS"/>
</dbReference>
<evidence type="ECO:0000256" key="3">
    <source>
        <dbReference type="ARBA" id="ARBA00007008"/>
    </source>
</evidence>
<dbReference type="GO" id="GO:0004020">
    <property type="term" value="F:adenylylsulfate kinase activity"/>
    <property type="evidence" value="ECO:0007669"/>
    <property type="project" value="UniProtKB-EC"/>
</dbReference>
<proteinExistence type="inferred from homology"/>
<dbReference type="GO" id="GO:0005524">
    <property type="term" value="F:ATP binding"/>
    <property type="evidence" value="ECO:0007669"/>
    <property type="project" value="UniProtKB-KW"/>
</dbReference>
<evidence type="ECO:0000256" key="9">
    <source>
        <dbReference type="ARBA" id="ARBA00022840"/>
    </source>
</evidence>
<dbReference type="RefSeq" id="XP_043059423.1">
    <property type="nucleotide sequence ID" value="XM_043203728.1"/>
</dbReference>
<evidence type="ECO:0000313" key="15">
    <source>
        <dbReference type="EMBL" id="KAG7818169.1"/>
    </source>
</evidence>
<keyword evidence="10" id="KW-0486">Methionine biosynthesis</keyword>
<dbReference type="AlphaFoldDB" id="A0AAN6I643"/>
<dbReference type="FunFam" id="3.40.50.300:FF:000212">
    <property type="entry name" value="Adenylyl-sulfate kinase"/>
    <property type="match status" value="1"/>
</dbReference>
<dbReference type="Pfam" id="PF01583">
    <property type="entry name" value="APS_kinase"/>
    <property type="match status" value="1"/>
</dbReference>
<sequence length="626" mass="68922">MSSNITWHHNLTTEERNKLTGQKGATVWLTGLSASGKSTIACGLERLLLTKGINAYRLDGDNVRFGLNKDLGFSEKDRAENIRRISEVSKLFADSSAIAITSFISPYKGDRAQARKLHEEAGLPFVEVFVDVPLEVAEKRDPKGLYKKAREGLIKNFTGIDDPYEAPEKPEIHLNTSTTGIEECITAIAEYLASHGITREIQPGRRDVWQLRPVAGQQVLHLGVLDGGVVVALGGHFGHDRERRVQKPRALVGVEAQHVAADEERQARAVDVVKVHDAVGCQHALVGARVGDVDCHLRGVEADREELAHVGADFESGVCFFHLHQTVQKRDCGEVDAETAVQMKRAHQPLVFEVAGRGVVLQLQLAGQRFVPPHQLLDNASQSLGPVGGLAEPVDRAEDVLRDGAEPDVRGEPRGGRRVGNILAQHLWQRARDVFGLQERRLAHFRRERLVEPVRDPEHARADICLVRRVRGPAFAEPDVAGQLDRHVGVEHAVVVAAERAEEQARQRQRRDRDVVLRLVFDLRAGQHQGERAGEQVSGDGVGAAGVLCAEGHDNEAERAELGRGVVCQSAEPRGRVVSLREPGFEQIDVVREIDIVEEEVRAVDKKHGLLEREGLQIAHDARPVG</sequence>
<accession>A0AAN6I643</accession>
<dbReference type="CDD" id="cd02027">
    <property type="entry name" value="APSK"/>
    <property type="match status" value="1"/>
</dbReference>
<keyword evidence="10" id="KW-0028">Amino-acid biosynthesis</keyword>
<dbReference type="GO" id="GO:0000103">
    <property type="term" value="P:sulfate assimilation"/>
    <property type="evidence" value="ECO:0007669"/>
    <property type="project" value="InterPro"/>
</dbReference>
<evidence type="ECO:0000256" key="7">
    <source>
        <dbReference type="ARBA" id="ARBA00022741"/>
    </source>
</evidence>
<keyword evidence="9" id="KW-0067">ATP-binding</keyword>
<name>A0AAN6I643_PICAN</name>
<comment type="pathway">
    <text evidence="2">Sulfur metabolism; hydrogen sulfide biosynthesis; sulfite from sulfate: step 2/3.</text>
</comment>
<dbReference type="GO" id="GO:0019344">
    <property type="term" value="P:cysteine biosynthetic process"/>
    <property type="evidence" value="ECO:0007669"/>
    <property type="project" value="UniProtKB-KW"/>
</dbReference>
<evidence type="ECO:0000256" key="8">
    <source>
        <dbReference type="ARBA" id="ARBA00022777"/>
    </source>
</evidence>
<dbReference type="GeneID" id="66127221"/>
<dbReference type="NCBIfam" id="NF003013">
    <property type="entry name" value="PRK03846.1"/>
    <property type="match status" value="1"/>
</dbReference>
<dbReference type="PANTHER" id="PTHR11055">
    <property type="entry name" value="BIFUNCTIONAL 3'-PHOSPHOADENOSINE 5'-PHOSPHOSULFATE SYNTHASE"/>
    <property type="match status" value="1"/>
</dbReference>
<comment type="catalytic activity">
    <reaction evidence="1">
        <text>adenosine 5'-phosphosulfate + ATP = 3'-phosphoadenylyl sulfate + ADP + H(+)</text>
        <dbReference type="Rhea" id="RHEA:24152"/>
        <dbReference type="ChEBI" id="CHEBI:15378"/>
        <dbReference type="ChEBI" id="CHEBI:30616"/>
        <dbReference type="ChEBI" id="CHEBI:58243"/>
        <dbReference type="ChEBI" id="CHEBI:58339"/>
        <dbReference type="ChEBI" id="CHEBI:456216"/>
        <dbReference type="EC" id="2.7.1.25"/>
    </reaction>
</comment>
<keyword evidence="11" id="KW-0198">Cysteine biosynthesis</keyword>
<dbReference type="InterPro" id="IPR059117">
    <property type="entry name" value="APS_kinase_dom"/>
</dbReference>
<dbReference type="NCBIfam" id="TIGR00455">
    <property type="entry name" value="apsK"/>
    <property type="match status" value="1"/>
</dbReference>
<evidence type="ECO:0000313" key="16">
    <source>
        <dbReference type="Proteomes" id="UP001196530"/>
    </source>
</evidence>
<reference evidence="15" key="1">
    <citation type="journal article" date="2021" name="G3 (Bethesda)">
        <title>Genomic diversity, chromosomal rearrangements, and interspecies hybridization in the ogataea polymorpha species complex.</title>
        <authorList>
            <person name="Hanson S.J."/>
            <person name="Cinneide E.O."/>
            <person name="Salzberg L.I."/>
            <person name="Wolfe K.H."/>
            <person name="McGowan J."/>
            <person name="Fitzpatrick D.A."/>
            <person name="Matlin K."/>
        </authorList>
    </citation>
    <scope>NUCLEOTIDE SEQUENCE</scope>
    <source>
        <strain evidence="15">61-244</strain>
    </source>
</reference>
<evidence type="ECO:0000256" key="5">
    <source>
        <dbReference type="ARBA" id="ARBA00018163"/>
    </source>
</evidence>
<evidence type="ECO:0000256" key="11">
    <source>
        <dbReference type="ARBA" id="ARBA00023192"/>
    </source>
</evidence>
<dbReference type="GO" id="GO:0009086">
    <property type="term" value="P:methionine biosynthetic process"/>
    <property type="evidence" value="ECO:0007669"/>
    <property type="project" value="UniProtKB-KW"/>
</dbReference>
<dbReference type="PANTHER" id="PTHR11055:SF1">
    <property type="entry name" value="PAPS SYNTHETASE, ISOFORM D"/>
    <property type="match status" value="1"/>
</dbReference>
<evidence type="ECO:0000256" key="1">
    <source>
        <dbReference type="ARBA" id="ARBA00001823"/>
    </source>
</evidence>
<evidence type="ECO:0000256" key="10">
    <source>
        <dbReference type="ARBA" id="ARBA00023167"/>
    </source>
</evidence>
<feature type="domain" description="APS kinase" evidence="14">
    <location>
        <begin position="23"/>
        <end position="174"/>
    </location>
</feature>
<dbReference type="SUPFAM" id="SSF52540">
    <property type="entry name" value="P-loop containing nucleoside triphosphate hydrolases"/>
    <property type="match status" value="1"/>
</dbReference>
<evidence type="ECO:0000256" key="12">
    <source>
        <dbReference type="ARBA" id="ARBA00029724"/>
    </source>
</evidence>
<keyword evidence="8" id="KW-0418">Kinase</keyword>